<dbReference type="PANTHER" id="PTHR24104">
    <property type="entry name" value="E3 UBIQUITIN-PROTEIN LIGASE NHLRC1-RELATED"/>
    <property type="match status" value="1"/>
</dbReference>
<dbReference type="InterPro" id="IPR050952">
    <property type="entry name" value="TRIM-NHL_E3_ligases"/>
</dbReference>
<reference evidence="2 3" key="1">
    <citation type="submission" date="2019-02" db="EMBL/GenBank/DDBJ databases">
        <title>Deep-cultivation of Planctomycetes and their phenomic and genomic characterization uncovers novel biology.</title>
        <authorList>
            <person name="Wiegand S."/>
            <person name="Jogler M."/>
            <person name="Boedeker C."/>
            <person name="Pinto D."/>
            <person name="Vollmers J."/>
            <person name="Rivas-Marin E."/>
            <person name="Kohn T."/>
            <person name="Peeters S.H."/>
            <person name="Heuer A."/>
            <person name="Rast P."/>
            <person name="Oberbeckmann S."/>
            <person name="Bunk B."/>
            <person name="Jeske O."/>
            <person name="Meyerdierks A."/>
            <person name="Storesund J.E."/>
            <person name="Kallscheuer N."/>
            <person name="Luecker S."/>
            <person name="Lage O.M."/>
            <person name="Pohl T."/>
            <person name="Merkel B.J."/>
            <person name="Hornburger P."/>
            <person name="Mueller R.-W."/>
            <person name="Bruemmer F."/>
            <person name="Labrenz M."/>
            <person name="Spormann A.M."/>
            <person name="Op den Camp H."/>
            <person name="Overmann J."/>
            <person name="Amann R."/>
            <person name="Jetten M.S.M."/>
            <person name="Mascher T."/>
            <person name="Medema M.H."/>
            <person name="Devos D.P."/>
            <person name="Kaster A.-K."/>
            <person name="Ovreas L."/>
            <person name="Rohde M."/>
            <person name="Galperin M.Y."/>
            <person name="Jogler C."/>
        </authorList>
    </citation>
    <scope>NUCLEOTIDE SEQUENCE [LARGE SCALE GENOMIC DNA]</scope>
    <source>
        <strain evidence="2 3">Q31a</strain>
    </source>
</reference>
<evidence type="ECO:0000256" key="1">
    <source>
        <dbReference type="SAM" id="SignalP"/>
    </source>
</evidence>
<evidence type="ECO:0000313" key="3">
    <source>
        <dbReference type="Proteomes" id="UP000318017"/>
    </source>
</evidence>
<dbReference type="EMBL" id="CP036298">
    <property type="protein sequence ID" value="QDV22523.1"/>
    <property type="molecule type" value="Genomic_DNA"/>
</dbReference>
<keyword evidence="3" id="KW-1185">Reference proteome</keyword>
<dbReference type="GO" id="GO:0016829">
    <property type="term" value="F:lyase activity"/>
    <property type="evidence" value="ECO:0007669"/>
    <property type="project" value="UniProtKB-KW"/>
</dbReference>
<dbReference type="InterPro" id="IPR011042">
    <property type="entry name" value="6-blade_b-propeller_TolB-like"/>
</dbReference>
<proteinExistence type="predicted"/>
<dbReference type="AlphaFoldDB" id="A0A518G1P8"/>
<gene>
    <name evidence="2" type="primary">vgb_1</name>
    <name evidence="2" type="ORF">Q31a_08090</name>
</gene>
<name>A0A518G1P8_9BACT</name>
<organism evidence="2 3">
    <name type="scientific">Aureliella helgolandensis</name>
    <dbReference type="NCBI Taxonomy" id="2527968"/>
    <lineage>
        <taxon>Bacteria</taxon>
        <taxon>Pseudomonadati</taxon>
        <taxon>Planctomycetota</taxon>
        <taxon>Planctomycetia</taxon>
        <taxon>Pirellulales</taxon>
        <taxon>Pirellulaceae</taxon>
        <taxon>Aureliella</taxon>
    </lineage>
</organism>
<protein>
    <submittedName>
        <fullName evidence="2">Virginiamycin B lyase</fullName>
    </submittedName>
</protein>
<evidence type="ECO:0000313" key="2">
    <source>
        <dbReference type="EMBL" id="QDV22523.1"/>
    </source>
</evidence>
<dbReference type="GO" id="GO:0008270">
    <property type="term" value="F:zinc ion binding"/>
    <property type="evidence" value="ECO:0007669"/>
    <property type="project" value="UniProtKB-KW"/>
</dbReference>
<keyword evidence="2" id="KW-0456">Lyase</keyword>
<feature type="chain" id="PRO_5021730481" evidence="1">
    <location>
        <begin position="28"/>
        <end position="695"/>
    </location>
</feature>
<accession>A0A518G1P8</accession>
<sequence precursor="true">MIHPVGQNVKYAVIAVSAALMSVSTSAADRIEGWVEAGGAPISGAEVTLFLAGAGSPQKLSEAKSDDDGSYELELPDGNEDAGVLYLIAAGGKSKLSFGKGPNPATTLMATLGAESPKRVTINELTTVASAWTGAQFLNGTELSGNALGLQIAAGNVPNLVDLETGGWGPVIQDPLNSSETTTLAKFNTLGILLTACVAELPDACTKLFEAATPPGGVSPTNTLMAAQNIARNPSHHAAKIFALLDELYPVPVGKRWREVSLIPYLNFAPSSWTLSLVYSGGGYNGVGGIAIDGEGNMWSSNNFLVGGQTTIFDWVGGGISKFAPNGKPLSPMIKGFRGGGVDSAGWGIAVSRDDKVWVTSIIGSTISVFDSQTGKPLSPEAGYDFDGKLGAMQGIMVAPNGDIWTLDNDQSHIVHLPQGDPSKGRIWGQSVDGKPVDGTFQLKKPFGLAIDQRDRIWVTNSGSNTVTRFPASEPGNAVEFRVGFSPHDIAIDSQGNAWVANSIGHPGTREKLAFVEEKIRARLGGLEGSMPAAERAAKEWIDLWEISDKYPGGDVSMIRPDGTVLGPFDAGKTMNGAWGISIDGNDNVWVSNSMSHNISHLCGVRTETCPPGLKTGDAISPPGGYIGGLQTITGIAADPAGNVWVANSWDQTLAGFQQVPDEALSTRFASNTTVVFFGVAKPVRTPLIGPAESH</sequence>
<dbReference type="SUPFAM" id="SSF101898">
    <property type="entry name" value="NHL repeat"/>
    <property type="match status" value="1"/>
</dbReference>
<feature type="signal peptide" evidence="1">
    <location>
        <begin position="1"/>
        <end position="27"/>
    </location>
</feature>
<keyword evidence="1" id="KW-0732">Signal</keyword>
<dbReference type="RefSeq" id="WP_145074178.1">
    <property type="nucleotide sequence ID" value="NZ_CP036298.1"/>
</dbReference>
<dbReference type="Proteomes" id="UP000318017">
    <property type="component" value="Chromosome"/>
</dbReference>
<dbReference type="PANTHER" id="PTHR24104:SF25">
    <property type="entry name" value="PROTEIN LIN-41"/>
    <property type="match status" value="1"/>
</dbReference>
<dbReference type="KEGG" id="ahel:Q31a_08090"/>
<dbReference type="Gene3D" id="2.120.10.30">
    <property type="entry name" value="TolB, C-terminal domain"/>
    <property type="match status" value="2"/>
</dbReference>
<dbReference type="OrthoDB" id="222110at2"/>